<keyword evidence="2" id="KW-1185">Reference proteome</keyword>
<organism evidence="1 2">
    <name type="scientific">Nocardia salmonicida</name>
    <dbReference type="NCBI Taxonomy" id="53431"/>
    <lineage>
        <taxon>Bacteria</taxon>
        <taxon>Bacillati</taxon>
        <taxon>Actinomycetota</taxon>
        <taxon>Actinomycetes</taxon>
        <taxon>Mycobacteriales</taxon>
        <taxon>Nocardiaceae</taxon>
        <taxon>Nocardia</taxon>
    </lineage>
</organism>
<dbReference type="Proteomes" id="UP001621418">
    <property type="component" value="Chromosome"/>
</dbReference>
<dbReference type="EMBL" id="CP109527">
    <property type="protein sequence ID" value="WTY37017.1"/>
    <property type="molecule type" value="Genomic_DNA"/>
</dbReference>
<proteinExistence type="predicted"/>
<sequence length="78" mass="8465">MSEIEYVFGTGDAVVHHWSSHDELADTSVVDTLWVDYDSGMDYDAFLPDIPLSTVDHRTVLAQEPAGALSDGDDGVLP</sequence>
<name>A0ABZ1NAL6_9NOCA</name>
<evidence type="ECO:0000313" key="2">
    <source>
        <dbReference type="Proteomes" id="UP001621418"/>
    </source>
</evidence>
<accession>A0ABZ1NAL6</accession>
<evidence type="ECO:0000313" key="1">
    <source>
        <dbReference type="EMBL" id="WTY37017.1"/>
    </source>
</evidence>
<reference evidence="1 2" key="1">
    <citation type="submission" date="2022-10" db="EMBL/GenBank/DDBJ databases">
        <title>The complete genomes of actinobacterial strains from the NBC collection.</title>
        <authorList>
            <person name="Joergensen T.S."/>
            <person name="Alvarez Arevalo M."/>
            <person name="Sterndorff E.B."/>
            <person name="Faurdal D."/>
            <person name="Vuksanovic O."/>
            <person name="Mourched A.-S."/>
            <person name="Charusanti P."/>
            <person name="Shaw S."/>
            <person name="Blin K."/>
            <person name="Weber T."/>
        </authorList>
    </citation>
    <scope>NUCLEOTIDE SEQUENCE [LARGE SCALE GENOMIC DNA]</scope>
    <source>
        <strain evidence="1 2">NBC_01413</strain>
    </source>
</reference>
<protein>
    <submittedName>
        <fullName evidence="1">Uncharacterized protein</fullName>
    </submittedName>
</protein>
<dbReference type="RefSeq" id="WP_357367779.1">
    <property type="nucleotide sequence ID" value="NZ_CP109527.1"/>
</dbReference>
<gene>
    <name evidence="1" type="ORF">OG308_03760</name>
</gene>